<reference evidence="1 2" key="1">
    <citation type="submission" date="2016-02" db="EMBL/GenBank/DDBJ databases">
        <title>Genome analysis of coral dinoflagellate symbionts highlights evolutionary adaptations to a symbiotic lifestyle.</title>
        <authorList>
            <person name="Aranda M."/>
            <person name="Li Y."/>
            <person name="Liew Y.J."/>
            <person name="Baumgarten S."/>
            <person name="Simakov O."/>
            <person name="Wilson M."/>
            <person name="Piel J."/>
            <person name="Ashoor H."/>
            <person name="Bougouffa S."/>
            <person name="Bajic V.B."/>
            <person name="Ryu T."/>
            <person name="Ravasi T."/>
            <person name="Bayer T."/>
            <person name="Micklem G."/>
            <person name="Kim H."/>
            <person name="Bhak J."/>
            <person name="Lajeunesse T.C."/>
            <person name="Voolstra C.R."/>
        </authorList>
    </citation>
    <scope>NUCLEOTIDE SEQUENCE [LARGE SCALE GENOMIC DNA]</scope>
    <source>
        <strain evidence="1 2">CCMP2467</strain>
    </source>
</reference>
<dbReference type="InterPro" id="IPR011044">
    <property type="entry name" value="Quino_amine_DH_bsu"/>
</dbReference>
<dbReference type="SUPFAM" id="SSF50969">
    <property type="entry name" value="YVTN repeat-like/Quinoprotein amine dehydrogenase"/>
    <property type="match status" value="1"/>
</dbReference>
<dbReference type="EMBL" id="LSRX01000021">
    <property type="protein sequence ID" value="OLQ14015.1"/>
    <property type="molecule type" value="Genomic_DNA"/>
</dbReference>
<accession>A0A1Q9F2V8</accession>
<evidence type="ECO:0000313" key="2">
    <source>
        <dbReference type="Proteomes" id="UP000186817"/>
    </source>
</evidence>
<dbReference type="Gene3D" id="2.130.10.10">
    <property type="entry name" value="YVTN repeat-like/Quinoprotein amine dehydrogenase"/>
    <property type="match status" value="1"/>
</dbReference>
<evidence type="ECO:0000313" key="1">
    <source>
        <dbReference type="EMBL" id="OLQ14015.1"/>
    </source>
</evidence>
<dbReference type="Proteomes" id="UP000186817">
    <property type="component" value="Unassembled WGS sequence"/>
</dbReference>
<sequence>MQPPKIRELDLEEGVDASAAFTSAPVAALLQGFENGQDGTLVVCGPERVRSLLGSTGSPGVLSLAVASCANALSGQSAGLLALSAFFALPEVGRAPAGRLPAIDLLGGGASRGSWEQCTIDTFTDPHKALSTLVRCISQLLNSTGGRQEEFLGRLPLIFRLLVLTSCEAAPGIRSRSLYFVEAPPPGSGIDASRLWKYFSVCSVNGEAVAVPGHGEKILVVDAATGQASAIDLPAGIDASRLWKYESVCSVNGKAVAVPGFGDKILVVDPATGQASAIDLPAGIDASREWKYESVCSVNGKAVAVPRDAEKILVVDAATGQASAIDLPAGIVAGRGWKYMSVCNVNGKAVAVPSDAEKILIVELPQSTVFSLSLHQSAVQHTPVFAELVAALLSYWV</sequence>
<dbReference type="AlphaFoldDB" id="A0A1Q9F2V8"/>
<organism evidence="1 2">
    <name type="scientific">Symbiodinium microadriaticum</name>
    <name type="common">Dinoflagellate</name>
    <name type="synonym">Zooxanthella microadriatica</name>
    <dbReference type="NCBI Taxonomy" id="2951"/>
    <lineage>
        <taxon>Eukaryota</taxon>
        <taxon>Sar</taxon>
        <taxon>Alveolata</taxon>
        <taxon>Dinophyceae</taxon>
        <taxon>Suessiales</taxon>
        <taxon>Symbiodiniaceae</taxon>
        <taxon>Symbiodinium</taxon>
    </lineage>
</organism>
<name>A0A1Q9F2V8_SYMMI</name>
<comment type="caution">
    <text evidence="1">The sequence shown here is derived from an EMBL/GenBank/DDBJ whole genome shotgun (WGS) entry which is preliminary data.</text>
</comment>
<dbReference type="InterPro" id="IPR015943">
    <property type="entry name" value="WD40/YVTN_repeat-like_dom_sf"/>
</dbReference>
<keyword evidence="2" id="KW-1185">Reference proteome</keyword>
<proteinExistence type="predicted"/>
<dbReference type="OrthoDB" id="10292180at2759"/>
<protein>
    <submittedName>
        <fullName evidence="1">Uncharacterized protein</fullName>
    </submittedName>
</protein>
<gene>
    <name evidence="1" type="ORF">AK812_SmicGene1978</name>
</gene>